<reference evidence="4" key="1">
    <citation type="submission" date="2016-06" db="UniProtKB">
        <authorList>
            <consortium name="WormBaseParasite"/>
        </authorList>
    </citation>
    <scope>IDENTIFICATION</scope>
</reference>
<gene>
    <name evidence="2" type="ORF">TCNE_LOCUS2256</name>
</gene>
<keyword evidence="1" id="KW-0812">Transmembrane</keyword>
<keyword evidence="1" id="KW-1133">Transmembrane helix</keyword>
<keyword evidence="3" id="KW-1185">Reference proteome</keyword>
<protein>
    <submittedName>
        <fullName evidence="4">G_PROTEIN_RECEP_F1_2 domain-containing protein</fullName>
    </submittedName>
</protein>
<evidence type="ECO:0000313" key="2">
    <source>
        <dbReference type="EMBL" id="VDM27752.1"/>
    </source>
</evidence>
<feature type="transmembrane region" description="Helical" evidence="1">
    <location>
        <begin position="6"/>
        <end position="24"/>
    </location>
</feature>
<dbReference type="WBParaSite" id="TCNE_0000225601-mRNA-1">
    <property type="protein sequence ID" value="TCNE_0000225601-mRNA-1"/>
    <property type="gene ID" value="TCNE_0000225601"/>
</dbReference>
<sequence length="77" mass="8756">MMCYGFVMSYLLSVIVNWFVIRYLHVVPAVGGPVDVAMVSGVAQCVDRLCMWRGVAHCAMDEYRKRDRHTEYIGVAL</sequence>
<proteinExistence type="predicted"/>
<dbReference type="EMBL" id="UYWY01002143">
    <property type="protein sequence ID" value="VDM27752.1"/>
    <property type="molecule type" value="Genomic_DNA"/>
</dbReference>
<accession>A0A183U186</accession>
<evidence type="ECO:0000313" key="3">
    <source>
        <dbReference type="Proteomes" id="UP000050794"/>
    </source>
</evidence>
<evidence type="ECO:0000256" key="1">
    <source>
        <dbReference type="SAM" id="Phobius"/>
    </source>
</evidence>
<name>A0A183U186_TOXCA</name>
<organism evidence="3 4">
    <name type="scientific">Toxocara canis</name>
    <name type="common">Canine roundworm</name>
    <dbReference type="NCBI Taxonomy" id="6265"/>
    <lineage>
        <taxon>Eukaryota</taxon>
        <taxon>Metazoa</taxon>
        <taxon>Ecdysozoa</taxon>
        <taxon>Nematoda</taxon>
        <taxon>Chromadorea</taxon>
        <taxon>Rhabditida</taxon>
        <taxon>Spirurina</taxon>
        <taxon>Ascaridomorpha</taxon>
        <taxon>Ascaridoidea</taxon>
        <taxon>Toxocaridae</taxon>
        <taxon>Toxocara</taxon>
    </lineage>
</organism>
<keyword evidence="1" id="KW-0472">Membrane</keyword>
<evidence type="ECO:0000313" key="4">
    <source>
        <dbReference type="WBParaSite" id="TCNE_0000225601-mRNA-1"/>
    </source>
</evidence>
<dbReference type="Proteomes" id="UP000050794">
    <property type="component" value="Unassembled WGS sequence"/>
</dbReference>
<dbReference type="AlphaFoldDB" id="A0A183U186"/>
<reference evidence="2 3" key="2">
    <citation type="submission" date="2018-11" db="EMBL/GenBank/DDBJ databases">
        <authorList>
            <consortium name="Pathogen Informatics"/>
        </authorList>
    </citation>
    <scope>NUCLEOTIDE SEQUENCE [LARGE SCALE GENOMIC DNA]</scope>
</reference>